<comment type="caution">
    <text evidence="1">The sequence shown here is derived from an EMBL/GenBank/DDBJ whole genome shotgun (WGS) entry which is preliminary data.</text>
</comment>
<evidence type="ECO:0008006" key="3">
    <source>
        <dbReference type="Google" id="ProtNLM"/>
    </source>
</evidence>
<evidence type="ECO:0000313" key="2">
    <source>
        <dbReference type="Proteomes" id="UP000740557"/>
    </source>
</evidence>
<evidence type="ECO:0000313" key="1">
    <source>
        <dbReference type="EMBL" id="MCA9308724.1"/>
    </source>
</evidence>
<dbReference type="Proteomes" id="UP000740557">
    <property type="component" value="Unassembled WGS sequence"/>
</dbReference>
<protein>
    <recommendedName>
        <fullName evidence="3">AbiEi antitoxin C-terminal domain-containing protein</fullName>
    </recommendedName>
</protein>
<sequence>MRRKNRFTDISQEVSDLINTQSEKAFTEKRLITMFESKKSDWNLLNAISGNDFINFLLAEKVLKRKDFINENGRVKSLYHLPVISDYSVYTGFKRNSYFTHYTAMWLNNLTLQIPKTVYLNHEHYGKAIGTQLSQEKIDDAFSKTQRRSNRFYQGGGIKVVILNGQYTGKLGVEYRQTDDEYFAYSNIERTLIDISIRPGYAGGVFEVLNAFKLAKSRVDLKRLDEYLRKLDFTYPYNQIIGFYLEKAGYDKGKQVLFENEKKFRFYLTYNIKQKEFSRKWNLWYPKGM</sequence>
<dbReference type="AlphaFoldDB" id="A0A955EEM7"/>
<reference evidence="1" key="1">
    <citation type="submission" date="2020-04" db="EMBL/GenBank/DDBJ databases">
        <authorList>
            <person name="Zhang T."/>
        </authorList>
    </citation>
    <scope>NUCLEOTIDE SEQUENCE</scope>
    <source>
        <strain evidence="1">HKST-UBA79</strain>
    </source>
</reference>
<accession>A0A955EEM7</accession>
<name>A0A955EEM7_UNCKA</name>
<organism evidence="1 2">
    <name type="scientific">candidate division WWE3 bacterium</name>
    <dbReference type="NCBI Taxonomy" id="2053526"/>
    <lineage>
        <taxon>Bacteria</taxon>
        <taxon>Katanobacteria</taxon>
    </lineage>
</organism>
<gene>
    <name evidence="1" type="ORF">KC980_04375</name>
</gene>
<proteinExistence type="predicted"/>
<dbReference type="EMBL" id="JAGQNX010000144">
    <property type="protein sequence ID" value="MCA9308724.1"/>
    <property type="molecule type" value="Genomic_DNA"/>
</dbReference>
<reference evidence="1" key="2">
    <citation type="journal article" date="2021" name="Microbiome">
        <title>Successional dynamics and alternative stable states in a saline activated sludge microbial community over 9 years.</title>
        <authorList>
            <person name="Wang Y."/>
            <person name="Ye J."/>
            <person name="Ju F."/>
            <person name="Liu L."/>
            <person name="Boyd J.A."/>
            <person name="Deng Y."/>
            <person name="Parks D.H."/>
            <person name="Jiang X."/>
            <person name="Yin X."/>
            <person name="Woodcroft B.J."/>
            <person name="Tyson G.W."/>
            <person name="Hugenholtz P."/>
            <person name="Polz M.F."/>
            <person name="Zhang T."/>
        </authorList>
    </citation>
    <scope>NUCLEOTIDE SEQUENCE</scope>
    <source>
        <strain evidence="1">HKST-UBA79</strain>
    </source>
</reference>